<dbReference type="AlphaFoldDB" id="A0A1M5PX57"/>
<gene>
    <name evidence="1" type="ORF">SAMN04488522_1114</name>
</gene>
<proteinExistence type="predicted"/>
<dbReference type="OrthoDB" id="697275at2"/>
<evidence type="ECO:0008006" key="3">
    <source>
        <dbReference type="Google" id="ProtNLM"/>
    </source>
</evidence>
<dbReference type="EMBL" id="FQUQ01000011">
    <property type="protein sequence ID" value="SHH06121.1"/>
    <property type="molecule type" value="Genomic_DNA"/>
</dbReference>
<evidence type="ECO:0000313" key="1">
    <source>
        <dbReference type="EMBL" id="SHH06121.1"/>
    </source>
</evidence>
<sequence length="361" mass="41717">MRHYIFAGLFTLIGFSSFGQNNKPWLSFWNKDSTLIGFKDSENTVKIEPRFTGFISAKKFDDIIGVSETVNKKWINYYITKSGRIVGRDSLHIFDNGVDCETEGFIRFRDAKTDKEGMFNRKGDIAIPANYNSLTRVINGMVIALQGAKKKSWGKESGDHHFSWEGGKQILIDTNNRVLIDDFKSDGRLDYFSLLISDQPDPSPIRKNFKTLQGKYYSFIDVRKEFDAWLKTALLKDFTKERLLAASFKELTDGWKAEESSAFINRNFELIKAKFLELNRPNCKYQVFQDGLNPFIFESANFERFYNNCGEAKEWIYPVMNIVVSHGKGNEKDFYQDNLTFLRTEDGYKFISVDLEAGLIK</sequence>
<dbReference type="STRING" id="288992.SAMN04488522_1114"/>
<name>A0A1M5PX57_9SPHI</name>
<dbReference type="Proteomes" id="UP000184287">
    <property type="component" value="Unassembled WGS sequence"/>
</dbReference>
<protein>
    <recommendedName>
        <fullName evidence="3">WG containing repeat-containing protein</fullName>
    </recommendedName>
</protein>
<keyword evidence="2" id="KW-1185">Reference proteome</keyword>
<organism evidence="1 2">
    <name type="scientific">Pedobacter caeni</name>
    <dbReference type="NCBI Taxonomy" id="288992"/>
    <lineage>
        <taxon>Bacteria</taxon>
        <taxon>Pseudomonadati</taxon>
        <taxon>Bacteroidota</taxon>
        <taxon>Sphingobacteriia</taxon>
        <taxon>Sphingobacteriales</taxon>
        <taxon>Sphingobacteriaceae</taxon>
        <taxon>Pedobacter</taxon>
    </lineage>
</organism>
<dbReference type="RefSeq" id="WP_073239111.1">
    <property type="nucleotide sequence ID" value="NZ_FQUQ01000011.1"/>
</dbReference>
<accession>A0A1M5PX57</accession>
<evidence type="ECO:0000313" key="2">
    <source>
        <dbReference type="Proteomes" id="UP000184287"/>
    </source>
</evidence>
<reference evidence="2" key="1">
    <citation type="submission" date="2016-11" db="EMBL/GenBank/DDBJ databases">
        <authorList>
            <person name="Varghese N."/>
            <person name="Submissions S."/>
        </authorList>
    </citation>
    <scope>NUCLEOTIDE SEQUENCE [LARGE SCALE GENOMIC DNA]</scope>
    <source>
        <strain evidence="2">DSM 16990</strain>
    </source>
</reference>